<dbReference type="SUPFAM" id="SSF46565">
    <property type="entry name" value="Chaperone J-domain"/>
    <property type="match status" value="1"/>
</dbReference>
<dbReference type="SUPFAM" id="SSF161240">
    <property type="entry name" value="T-antigen specific domain-like"/>
    <property type="match status" value="1"/>
</dbReference>
<dbReference type="Gene3D" id="1.20.120.1860">
    <property type="entry name" value="Small t-antigen, unique domain"/>
    <property type="match status" value="1"/>
</dbReference>
<sequence>MDAVLTTPERRQLCLLLDISPQEYGNIPLMKNAFKKACLKHHPDKGGDPVLMMQLNSLWGKFTTSLTEARASTYQASTLFWEIDNPLKNLLGPVIKRPFLKSPHCINSKFYNCRCIVCSLSDQHSSLKILQKKKCLIWGECYCYYCFVTWFGLPGNSATFEDYKNLILEMDVDLLNLHC</sequence>
<evidence type="ECO:0000313" key="3">
    <source>
        <dbReference type="Proteomes" id="UP000202361"/>
    </source>
</evidence>
<name>A0A1U9VWX0_9POLY</name>
<dbReference type="InterPro" id="IPR036092">
    <property type="entry name" value="Papo_T_antigensf"/>
</dbReference>
<protein>
    <submittedName>
        <fullName evidence="2">Small T antigen</fullName>
    </submittedName>
</protein>
<evidence type="ECO:0000259" key="1">
    <source>
        <dbReference type="Pfam" id="PF02380"/>
    </source>
</evidence>
<accession>A0A1U9VWX0</accession>
<proteinExistence type="predicted"/>
<feature type="domain" description="Small/middle T-antigen" evidence="1">
    <location>
        <begin position="91"/>
        <end position="177"/>
    </location>
</feature>
<dbReference type="Proteomes" id="UP000202361">
    <property type="component" value="Genome"/>
</dbReference>
<gene>
    <name evidence="2" type="primary">T</name>
</gene>
<dbReference type="InterPro" id="IPR003354">
    <property type="entry name" value="Papo_T_antigen"/>
</dbReference>
<dbReference type="Pfam" id="PF02380">
    <property type="entry name" value="Papo_T_antigen"/>
    <property type="match status" value="1"/>
</dbReference>
<reference evidence="2" key="1">
    <citation type="journal article" date="2017" name="Virology">
        <title>Isolation and characterization of a novel putative human polyomavirus.</title>
        <authorList>
            <person name="Gheit T."/>
            <person name="Dutta S."/>
            <person name="Oliver J."/>
            <person name="Robitaille A."/>
            <person name="Hampras S."/>
            <person name="Combes J.D."/>
            <person name="McKay-Chopin S."/>
            <person name="Le Calvez-Kelm F."/>
            <person name="Fenske N."/>
            <person name="Cherpelis B."/>
            <person name="Giuliano A.R."/>
            <person name="Franceschi S."/>
            <person name="McKay J."/>
            <person name="Rollison D.E."/>
            <person name="Tommasino M."/>
        </authorList>
    </citation>
    <scope>NUCLEOTIDE SEQUENCE [LARGE SCALE GENOMIC DNA]</scope>
    <source>
        <strain evidence="2">LIPyV</strain>
    </source>
</reference>
<dbReference type="EMBL" id="KY404016">
    <property type="protein sequence ID" value="AQX36242.1"/>
    <property type="molecule type" value="Genomic_DNA"/>
</dbReference>
<evidence type="ECO:0000313" key="2">
    <source>
        <dbReference type="EMBL" id="AQX36242.1"/>
    </source>
</evidence>
<keyword evidence="3" id="KW-1185">Reference proteome</keyword>
<organism evidence="2">
    <name type="scientific">LI polyomavirus</name>
    <dbReference type="NCBI Taxonomy" id="1965344"/>
    <lineage>
        <taxon>Viruses</taxon>
        <taxon>Monodnaviria</taxon>
        <taxon>Shotokuvirae</taxon>
        <taxon>Cossaviricota</taxon>
        <taxon>Papovaviricetes</taxon>
        <taxon>Sepolyvirales</taxon>
        <taxon>Polyomaviridae</taxon>
        <taxon>Alphapolyomavirus</taxon>
        <taxon>Alphapolyomavirus quardecihominis</taxon>
    </lineage>
</organism>
<dbReference type="Gene3D" id="1.10.287.110">
    <property type="entry name" value="DnaJ domain"/>
    <property type="match status" value="1"/>
</dbReference>
<dbReference type="InterPro" id="IPR036869">
    <property type="entry name" value="J_dom_sf"/>
</dbReference>